<comment type="caution">
    <text evidence="2">The sequence shown here is derived from an EMBL/GenBank/DDBJ whole genome shotgun (WGS) entry which is preliminary data.</text>
</comment>
<organism evidence="2 3">
    <name type="scientific">Mycobacterium talmoniae</name>
    <dbReference type="NCBI Taxonomy" id="1858794"/>
    <lineage>
        <taxon>Bacteria</taxon>
        <taxon>Bacillati</taxon>
        <taxon>Actinomycetota</taxon>
        <taxon>Actinomycetes</taxon>
        <taxon>Mycobacteriales</taxon>
        <taxon>Mycobacteriaceae</taxon>
        <taxon>Mycobacterium</taxon>
    </lineage>
</organism>
<proteinExistence type="predicted"/>
<dbReference type="EMBL" id="PPEA01000053">
    <property type="protein sequence ID" value="PQM49446.1"/>
    <property type="molecule type" value="Genomic_DNA"/>
</dbReference>
<name>A0A2S8BS37_9MYCO</name>
<protein>
    <submittedName>
        <fullName evidence="2">Uncharacterized protein</fullName>
    </submittedName>
</protein>
<dbReference type="AlphaFoldDB" id="A0A2S8BS37"/>
<gene>
    <name evidence="2" type="ORF">C1Y40_00326</name>
</gene>
<accession>A0A2S8BS37</accession>
<evidence type="ECO:0000313" key="3">
    <source>
        <dbReference type="Proteomes" id="UP000238296"/>
    </source>
</evidence>
<evidence type="ECO:0000256" key="1">
    <source>
        <dbReference type="SAM" id="MobiDB-lite"/>
    </source>
</evidence>
<feature type="compositionally biased region" description="Polar residues" evidence="1">
    <location>
        <begin position="625"/>
        <end position="639"/>
    </location>
</feature>
<dbReference type="Proteomes" id="UP000238296">
    <property type="component" value="Unassembled WGS sequence"/>
</dbReference>
<feature type="region of interest" description="Disordered" evidence="1">
    <location>
        <begin position="575"/>
        <end position="639"/>
    </location>
</feature>
<reference evidence="2 3" key="1">
    <citation type="journal article" date="2017" name="Int. J. Syst. Evol. Microbiol.">
        <title>Mycobacterium talmoniae sp. nov., a slowly growing mycobacterium isolated from human respiratory samples.</title>
        <authorList>
            <person name="Davidson R.M."/>
            <person name="DeGroote M.A."/>
            <person name="Marola J.L."/>
            <person name="Buss S."/>
            <person name="Jones V."/>
            <person name="McNeil M.R."/>
            <person name="Freifeld A.G."/>
            <person name="Elaine Epperson L."/>
            <person name="Hasan N.A."/>
            <person name="Jackson M."/>
            <person name="Iwen P.C."/>
            <person name="Salfinger M."/>
            <person name="Strong M."/>
        </authorList>
    </citation>
    <scope>NUCLEOTIDE SEQUENCE [LARGE SCALE GENOMIC DNA]</scope>
    <source>
        <strain evidence="2 3">ATCC BAA-2683</strain>
    </source>
</reference>
<feature type="region of interest" description="Disordered" evidence="1">
    <location>
        <begin position="1"/>
        <end position="34"/>
    </location>
</feature>
<evidence type="ECO:0000313" key="2">
    <source>
        <dbReference type="EMBL" id="PQM49446.1"/>
    </source>
</evidence>
<feature type="compositionally biased region" description="Basic residues" evidence="1">
    <location>
        <begin position="9"/>
        <end position="21"/>
    </location>
</feature>
<feature type="compositionally biased region" description="Basic and acidic residues" evidence="1">
    <location>
        <begin position="585"/>
        <end position="600"/>
    </location>
</feature>
<sequence length="687" mass="72595">MRLGGAGLTRHRQVPARRTGRAGRGSAAQGVLAERVGQRVRQPLRHHLITGFGGHRNLVAVAVDQLVDRAGRAPHPTGAQRGRHVGQLQRVHLDRAQGERPDVLPFDEVGQALVAVRVVVAGGARVGVGAQPQFDRHVHRARYPDLRNQFGEGGVGRGGQRVGHAQRRSVVAGVDHAPGLFRAALGAAATHALGLEAGRDLELGVDAHPHFQGRRGGEDLEHRPGAVTDQRERLRPHGFAEVAVQPVGAVAGHRQHLVAGLARLDHAHHAGHALQGRAGELVDGGFDRDLHVGIQRGADQVTAAGHLLLADPGPGQVFLHVITEEGAVAGRDAAAGQLVGLRQDAQRLRFGGLQLVDRPGLIFDHGVEHHVSPGQRALGVGVGVERAGGLHHPGQQRGLLPVQLGGVHPEIGLRGVLDAERVVAERDQVQVAGQDLRLFQCLVQGQRHPDLAQLARRGGFDGRPFLGIGLRGDQQLVVLHILLLDRRPAPGVGVAGGVPGQPGQRAFPVHPAVLGKPFVLDRDDCQLHGVGDFVAGHLEAALRVQPGDRVALGVDHRGHRGHLALQQLGRAVGHHVRGPVGHQPDPADGRKEQSCDEDAGKQAAPGQLDHRESGRGALRHGYHSSDATSGTPEMTPNRASTKFSAALPDNRAAHGGSPLPGAAIMIGRDARPKKGALKLLRKCELTT</sequence>